<dbReference type="GO" id="GO:0006465">
    <property type="term" value="P:signal peptide processing"/>
    <property type="evidence" value="ECO:0007669"/>
    <property type="project" value="TreeGrafter"/>
</dbReference>
<feature type="transmembrane region" description="Helical" evidence="2">
    <location>
        <begin position="151"/>
        <end position="168"/>
    </location>
</feature>
<evidence type="ECO:0000256" key="1">
    <source>
        <dbReference type="ARBA" id="ARBA00005801"/>
    </source>
</evidence>
<keyword evidence="2" id="KW-1133">Transmembrane helix</keyword>
<evidence type="ECO:0000313" key="5">
    <source>
        <dbReference type="Proteomes" id="UP000198636"/>
    </source>
</evidence>
<sequence length="169" mass="18142">MKKYNILILILISILAIIKIALNNGINAISIAYSSLIILLCIAACFDMKTWIIPDKLIVVAIGLGLIAKAFRNDITFLNIILGGLLAGGIIFTIQYISKGSIGLGDAKLFACIGVFLGVWNTIVAMLLATIFSGMIGLLLLIIGKASRKSIMPFAPFILVSTIITILYQ</sequence>
<feature type="transmembrane region" description="Helical" evidence="2">
    <location>
        <begin position="53"/>
        <end position="71"/>
    </location>
</feature>
<gene>
    <name evidence="4" type="ORF">SAMN03080606_02700</name>
</gene>
<dbReference type="PANTHER" id="PTHR30487">
    <property type="entry name" value="TYPE 4 PREPILIN-LIKE PROTEINS LEADER PEPTIDE-PROCESSING ENZYME"/>
    <property type="match status" value="1"/>
</dbReference>
<feature type="transmembrane region" description="Helical" evidence="2">
    <location>
        <begin position="28"/>
        <end position="46"/>
    </location>
</feature>
<dbReference type="InterPro" id="IPR050882">
    <property type="entry name" value="Prepilin_peptidase/N-MTase"/>
</dbReference>
<accession>A0A1G5J839</accession>
<evidence type="ECO:0000313" key="4">
    <source>
        <dbReference type="EMBL" id="SCY84397.1"/>
    </source>
</evidence>
<dbReference type="InterPro" id="IPR000045">
    <property type="entry name" value="Prepilin_IV_endopep_pep"/>
</dbReference>
<dbReference type="RefSeq" id="WP_176759022.1">
    <property type="nucleotide sequence ID" value="NZ_FMUS01000018.1"/>
</dbReference>
<keyword evidence="5" id="KW-1185">Reference proteome</keyword>
<feature type="transmembrane region" description="Helical" evidence="2">
    <location>
        <begin position="77"/>
        <end position="97"/>
    </location>
</feature>
<proteinExistence type="inferred from homology"/>
<organism evidence="4 5">
    <name type="scientific">Alkaliphilus peptidifermentans DSM 18978</name>
    <dbReference type="NCBI Taxonomy" id="1120976"/>
    <lineage>
        <taxon>Bacteria</taxon>
        <taxon>Bacillati</taxon>
        <taxon>Bacillota</taxon>
        <taxon>Clostridia</taxon>
        <taxon>Peptostreptococcales</taxon>
        <taxon>Natronincolaceae</taxon>
        <taxon>Alkaliphilus</taxon>
    </lineage>
</organism>
<protein>
    <submittedName>
        <fullName evidence="4">Type IV leader peptidase family protein</fullName>
    </submittedName>
</protein>
<dbReference type="EMBL" id="FMUS01000018">
    <property type="protein sequence ID" value="SCY84397.1"/>
    <property type="molecule type" value="Genomic_DNA"/>
</dbReference>
<keyword evidence="2" id="KW-0812">Transmembrane</keyword>
<reference evidence="4 5" key="1">
    <citation type="submission" date="2016-10" db="EMBL/GenBank/DDBJ databases">
        <authorList>
            <person name="de Groot N.N."/>
        </authorList>
    </citation>
    <scope>NUCLEOTIDE SEQUENCE [LARGE SCALE GENOMIC DNA]</scope>
    <source>
        <strain evidence="4 5">DSM 18978</strain>
    </source>
</reference>
<dbReference type="AlphaFoldDB" id="A0A1G5J839"/>
<dbReference type="Pfam" id="PF01478">
    <property type="entry name" value="Peptidase_A24"/>
    <property type="match status" value="1"/>
</dbReference>
<feature type="transmembrane region" description="Helical" evidence="2">
    <location>
        <begin position="5"/>
        <end position="22"/>
    </location>
</feature>
<name>A0A1G5J839_9FIRM</name>
<dbReference type="GO" id="GO:0004190">
    <property type="term" value="F:aspartic-type endopeptidase activity"/>
    <property type="evidence" value="ECO:0007669"/>
    <property type="project" value="InterPro"/>
</dbReference>
<dbReference type="GO" id="GO:0005886">
    <property type="term" value="C:plasma membrane"/>
    <property type="evidence" value="ECO:0007669"/>
    <property type="project" value="TreeGrafter"/>
</dbReference>
<keyword evidence="2" id="KW-0472">Membrane</keyword>
<dbReference type="Proteomes" id="UP000198636">
    <property type="component" value="Unassembled WGS sequence"/>
</dbReference>
<dbReference type="STRING" id="1120976.SAMN03080606_02700"/>
<dbReference type="Gene3D" id="1.20.120.1220">
    <property type="match status" value="1"/>
</dbReference>
<evidence type="ECO:0000259" key="3">
    <source>
        <dbReference type="Pfam" id="PF01478"/>
    </source>
</evidence>
<evidence type="ECO:0000256" key="2">
    <source>
        <dbReference type="SAM" id="Phobius"/>
    </source>
</evidence>
<dbReference type="PANTHER" id="PTHR30487:SF0">
    <property type="entry name" value="PREPILIN LEADER PEPTIDASE_N-METHYLTRANSFERASE-RELATED"/>
    <property type="match status" value="1"/>
</dbReference>
<comment type="similarity">
    <text evidence="1">Belongs to the peptidase A24 family.</text>
</comment>
<feature type="transmembrane region" description="Helical" evidence="2">
    <location>
        <begin position="109"/>
        <end position="139"/>
    </location>
</feature>
<feature type="domain" description="Prepilin type IV endopeptidase peptidase" evidence="3">
    <location>
        <begin position="36"/>
        <end position="137"/>
    </location>
</feature>